<dbReference type="Gene3D" id="2.40.128.20">
    <property type="match status" value="1"/>
</dbReference>
<evidence type="ECO:0000256" key="10">
    <source>
        <dbReference type="ARBA" id="ARBA00022501"/>
    </source>
</evidence>
<comment type="similarity">
    <text evidence="6">Belongs to the calycin superfamily. Lipocalin family.</text>
</comment>
<keyword evidence="17" id="KW-0276">Fatty acid metabolism</keyword>
<evidence type="ECO:0000256" key="11">
    <source>
        <dbReference type="ARBA" id="ARBA00022516"/>
    </source>
</evidence>
<dbReference type="GO" id="GO:0036094">
    <property type="term" value="F:small molecule binding"/>
    <property type="evidence" value="ECO:0007669"/>
    <property type="project" value="InterPro"/>
</dbReference>
<keyword evidence="16" id="KW-0256">Endoplasmic reticulum</keyword>
<dbReference type="GO" id="GO:0005794">
    <property type="term" value="C:Golgi apparatus"/>
    <property type="evidence" value="ECO:0007669"/>
    <property type="project" value="UniProtKB-SubCell"/>
</dbReference>
<evidence type="ECO:0000256" key="15">
    <source>
        <dbReference type="ARBA" id="ARBA00022729"/>
    </source>
</evidence>
<keyword evidence="8" id="KW-0813">Transport</keyword>
<feature type="region of interest" description="Disordered" evidence="32">
    <location>
        <begin position="194"/>
        <end position="223"/>
    </location>
</feature>
<evidence type="ECO:0000256" key="17">
    <source>
        <dbReference type="ARBA" id="ARBA00022832"/>
    </source>
</evidence>
<dbReference type="GO" id="GO:0048471">
    <property type="term" value="C:perinuclear region of cytoplasm"/>
    <property type="evidence" value="ECO:0007669"/>
    <property type="project" value="UniProtKB-SubCell"/>
</dbReference>
<evidence type="ECO:0000313" key="35">
    <source>
        <dbReference type="Proteomes" id="UP001166674"/>
    </source>
</evidence>
<evidence type="ECO:0000256" key="32">
    <source>
        <dbReference type="SAM" id="MobiDB-lite"/>
    </source>
</evidence>
<evidence type="ECO:0000256" key="13">
    <source>
        <dbReference type="ARBA" id="ARBA00022585"/>
    </source>
</evidence>
<evidence type="ECO:0000256" key="28">
    <source>
        <dbReference type="ARBA" id="ARBA00023891"/>
    </source>
</evidence>
<reference evidence="34" key="1">
    <citation type="submission" date="2020-03" db="EMBL/GenBank/DDBJ databases">
        <title>Studies in the Genomics of Life Span.</title>
        <authorList>
            <person name="Glass D."/>
        </authorList>
    </citation>
    <scope>NUCLEOTIDE SEQUENCE</scope>
    <source>
        <strain evidence="34">SUZIE</strain>
        <tissue evidence="34">Muscle</tissue>
    </source>
</reference>
<keyword evidence="15" id="KW-0732">Signal</keyword>
<evidence type="ECO:0000256" key="12">
    <source>
        <dbReference type="ARBA" id="ARBA00022525"/>
    </source>
</evidence>
<evidence type="ECO:0000256" key="24">
    <source>
        <dbReference type="ARBA" id="ARBA00023235"/>
    </source>
</evidence>
<dbReference type="GO" id="GO:0043303">
    <property type="term" value="P:mast cell degranulation"/>
    <property type="evidence" value="ECO:0007669"/>
    <property type="project" value="UniProtKB-KW"/>
</dbReference>
<keyword evidence="23" id="KW-0325">Glycoprotein</keyword>
<evidence type="ECO:0000256" key="14">
    <source>
        <dbReference type="ARBA" id="ARBA00022675"/>
    </source>
</evidence>
<comment type="catalytic activity">
    <reaction evidence="26">
        <text>prostaglandin H2 = prostaglandin D2</text>
        <dbReference type="Rhea" id="RHEA:10600"/>
        <dbReference type="ChEBI" id="CHEBI:57405"/>
        <dbReference type="ChEBI" id="CHEBI:57406"/>
        <dbReference type="EC" id="5.3.99.2"/>
    </reaction>
</comment>
<dbReference type="GO" id="GO:0004667">
    <property type="term" value="F:prostaglandin-D synthase activity"/>
    <property type="evidence" value="ECO:0007669"/>
    <property type="project" value="UniProtKB-EC"/>
</dbReference>
<keyword evidence="21" id="KW-1015">Disulfide bond</keyword>
<evidence type="ECO:0000256" key="5">
    <source>
        <dbReference type="ARBA" id="ARBA00004613"/>
    </source>
</evidence>
<proteinExistence type="inferred from homology"/>
<dbReference type="Proteomes" id="UP001166674">
    <property type="component" value="Unassembled WGS sequence"/>
</dbReference>
<gene>
    <name evidence="34" type="ORF">SUZIE_198345</name>
</gene>
<evidence type="ECO:0000256" key="25">
    <source>
        <dbReference type="ARBA" id="ARBA00023242"/>
    </source>
</evidence>
<dbReference type="InterPro" id="IPR002345">
    <property type="entry name" value="Lipocalin"/>
</dbReference>
<feature type="non-terminal residue" evidence="34">
    <location>
        <position position="1"/>
    </location>
</feature>
<evidence type="ECO:0000256" key="29">
    <source>
        <dbReference type="ARBA" id="ARBA00030654"/>
    </source>
</evidence>
<comment type="subcellular location">
    <subcellularLocation>
        <location evidence="4">Cytoplasm</location>
        <location evidence="4">Perinuclear region</location>
    </subcellularLocation>
    <subcellularLocation>
        <location evidence="3">Golgi apparatus</location>
    </subcellularLocation>
    <subcellularLocation>
        <location evidence="1">Nucleus membrane</location>
    </subcellularLocation>
    <subcellularLocation>
        <location evidence="2">Rough endoplasmic reticulum</location>
    </subcellularLocation>
    <subcellularLocation>
        <location evidence="5">Secreted</location>
    </subcellularLocation>
</comment>
<name>A0AA41NDS7_SCICA</name>
<keyword evidence="12" id="KW-0964">Secreted</keyword>
<evidence type="ECO:0000256" key="8">
    <source>
        <dbReference type="ARBA" id="ARBA00022448"/>
    </source>
</evidence>
<dbReference type="EMBL" id="JAATJV010423623">
    <property type="protein sequence ID" value="MBZ3888516.1"/>
    <property type="molecule type" value="Genomic_DNA"/>
</dbReference>
<dbReference type="Pfam" id="PF00061">
    <property type="entry name" value="Lipocalin"/>
    <property type="match status" value="1"/>
</dbReference>
<comment type="caution">
    <text evidence="34">The sequence shown here is derived from an EMBL/GenBank/DDBJ whole genome shotgun (WGS) entry which is preliminary data.</text>
</comment>
<keyword evidence="25" id="KW-0539">Nucleus</keyword>
<evidence type="ECO:0000256" key="1">
    <source>
        <dbReference type="ARBA" id="ARBA00004126"/>
    </source>
</evidence>
<keyword evidence="11" id="KW-0444">Lipid biosynthesis</keyword>
<dbReference type="EC" id="5.3.99.2" evidence="27"/>
<evidence type="ECO:0000256" key="4">
    <source>
        <dbReference type="ARBA" id="ARBA00004556"/>
    </source>
</evidence>
<dbReference type="InterPro" id="IPR000566">
    <property type="entry name" value="Lipocln_cytosolic_FA-bd_dom"/>
</dbReference>
<keyword evidence="13" id="KW-0643">Prostaglandin biosynthesis</keyword>
<evidence type="ECO:0000256" key="26">
    <source>
        <dbReference type="ARBA" id="ARBA00023698"/>
    </source>
</evidence>
<keyword evidence="9" id="KW-0963">Cytoplasm</keyword>
<evidence type="ECO:0000256" key="19">
    <source>
        <dbReference type="ARBA" id="ARBA00023098"/>
    </source>
</evidence>
<evidence type="ECO:0000256" key="21">
    <source>
        <dbReference type="ARBA" id="ARBA00023157"/>
    </source>
</evidence>
<keyword evidence="35" id="KW-1185">Reference proteome</keyword>
<evidence type="ECO:0000256" key="7">
    <source>
        <dbReference type="ARBA" id="ARBA00011245"/>
    </source>
</evidence>
<keyword evidence="19" id="KW-0443">Lipid metabolism</keyword>
<keyword evidence="22" id="KW-0275">Fatty acid biosynthesis</keyword>
<accession>A0AA41NDS7</accession>
<evidence type="ECO:0000256" key="9">
    <source>
        <dbReference type="ARBA" id="ARBA00022490"/>
    </source>
</evidence>
<dbReference type="InterPro" id="IPR012674">
    <property type="entry name" value="Calycin"/>
</dbReference>
<evidence type="ECO:0000256" key="18">
    <source>
        <dbReference type="ARBA" id="ARBA00023034"/>
    </source>
</evidence>
<evidence type="ECO:0000259" key="33">
    <source>
        <dbReference type="Pfam" id="PF00061"/>
    </source>
</evidence>
<keyword evidence="20" id="KW-0472">Membrane</keyword>
<organism evidence="34 35">
    <name type="scientific">Sciurus carolinensis</name>
    <name type="common">Eastern gray squirrel</name>
    <dbReference type="NCBI Taxonomy" id="30640"/>
    <lineage>
        <taxon>Eukaryota</taxon>
        <taxon>Metazoa</taxon>
        <taxon>Chordata</taxon>
        <taxon>Craniata</taxon>
        <taxon>Vertebrata</taxon>
        <taxon>Euteleostomi</taxon>
        <taxon>Mammalia</taxon>
        <taxon>Eutheria</taxon>
        <taxon>Euarchontoglires</taxon>
        <taxon>Glires</taxon>
        <taxon>Rodentia</taxon>
        <taxon>Sciuromorpha</taxon>
        <taxon>Sciuridae</taxon>
        <taxon>Sciurinae</taxon>
        <taxon>Sciurini</taxon>
        <taxon>Sciurus</taxon>
    </lineage>
</organism>
<evidence type="ECO:0000256" key="23">
    <source>
        <dbReference type="ARBA" id="ARBA00023180"/>
    </source>
</evidence>
<dbReference type="SUPFAM" id="SSF50814">
    <property type="entry name" value="Lipocalins"/>
    <property type="match status" value="1"/>
</dbReference>
<keyword evidence="18" id="KW-0333">Golgi apparatus</keyword>
<evidence type="ECO:0000313" key="34">
    <source>
        <dbReference type="EMBL" id="MBZ3888516.1"/>
    </source>
</evidence>
<dbReference type="AlphaFoldDB" id="A0AA41NDS7"/>
<keyword evidence="24" id="KW-0413">Isomerase</keyword>
<dbReference type="PRINTS" id="PR00179">
    <property type="entry name" value="LIPOCALIN"/>
</dbReference>
<evidence type="ECO:0000256" key="16">
    <source>
        <dbReference type="ARBA" id="ARBA00022824"/>
    </source>
</evidence>
<evidence type="ECO:0000256" key="31">
    <source>
        <dbReference type="ARBA" id="ARBA00032350"/>
    </source>
</evidence>
<feature type="domain" description="Lipocalin/cytosolic fatty-acid binding" evidence="33">
    <location>
        <begin position="3"/>
        <end position="141"/>
    </location>
</feature>
<protein>
    <recommendedName>
        <fullName evidence="28">Prostaglandin-H2 D-isomerase</fullName>
        <ecNumber evidence="27">5.3.99.2</ecNumber>
    </recommendedName>
    <alternativeName>
        <fullName evidence="31">Glutathione-independent PGD synthase</fullName>
    </alternativeName>
    <alternativeName>
        <fullName evidence="30">Lipocalin-type prostaglandin-D synthase</fullName>
    </alternativeName>
    <alternativeName>
        <fullName evidence="29">Prostaglandin-D2 synthase</fullName>
    </alternativeName>
</protein>
<evidence type="ECO:0000256" key="27">
    <source>
        <dbReference type="ARBA" id="ARBA00023799"/>
    </source>
</evidence>
<dbReference type="PANTHER" id="PTHR11430">
    <property type="entry name" value="LIPOCALIN"/>
    <property type="match status" value="1"/>
</dbReference>
<sequence length="223" mass="23777">FLGRWFSAGLASNSSWFREKKSMLSMCKSVLTPTADGGLNLTSTFLRKNRCETRIMLLQPTGNPGFYSYLSPYSGSTHVVSVVETNYREYALLFTQGAQGPGQDFHMATLYSRTQAPRAELKEKFVTFCQARGFTEDAIVLLPRNGEGGSAGRGHSQIRVAGGDRVGRGWPAHSPGLTGCSVTLACGLVTRTRPKGRQASRLPATGEAPAPLGGAMRAGGGVG</sequence>
<dbReference type="GO" id="GO:0001516">
    <property type="term" value="P:prostaglandin biosynthetic process"/>
    <property type="evidence" value="ECO:0007669"/>
    <property type="project" value="UniProtKB-KW"/>
</dbReference>
<dbReference type="GO" id="GO:0005791">
    <property type="term" value="C:rough endoplasmic reticulum"/>
    <property type="evidence" value="ECO:0007669"/>
    <property type="project" value="UniProtKB-SubCell"/>
</dbReference>
<dbReference type="PRINTS" id="PR01254">
    <property type="entry name" value="PGNDSYNTHASE"/>
</dbReference>
<evidence type="ECO:0000256" key="30">
    <source>
        <dbReference type="ARBA" id="ARBA00031917"/>
    </source>
</evidence>
<dbReference type="GO" id="GO:0005615">
    <property type="term" value="C:extracellular space"/>
    <property type="evidence" value="ECO:0007669"/>
    <property type="project" value="TreeGrafter"/>
</dbReference>
<dbReference type="GO" id="GO:0031965">
    <property type="term" value="C:nuclear membrane"/>
    <property type="evidence" value="ECO:0007669"/>
    <property type="project" value="UniProtKB-SubCell"/>
</dbReference>
<keyword evidence="14" id="KW-0467">Mast cell degranulation</keyword>
<evidence type="ECO:0000256" key="6">
    <source>
        <dbReference type="ARBA" id="ARBA00006889"/>
    </source>
</evidence>
<evidence type="ECO:0000256" key="20">
    <source>
        <dbReference type="ARBA" id="ARBA00023136"/>
    </source>
</evidence>
<keyword evidence="10" id="KW-0644">Prostaglandin metabolism</keyword>
<dbReference type="PANTHER" id="PTHR11430:SF86">
    <property type="entry name" value="PROSTAGLANDIN-H2 D-ISOMERASE"/>
    <property type="match status" value="1"/>
</dbReference>
<evidence type="ECO:0000256" key="2">
    <source>
        <dbReference type="ARBA" id="ARBA00004427"/>
    </source>
</evidence>
<evidence type="ECO:0000256" key="3">
    <source>
        <dbReference type="ARBA" id="ARBA00004555"/>
    </source>
</evidence>
<comment type="subunit">
    <text evidence="7">Monomer.</text>
</comment>
<evidence type="ECO:0000256" key="22">
    <source>
        <dbReference type="ARBA" id="ARBA00023160"/>
    </source>
</evidence>